<dbReference type="Pfam" id="PF02319">
    <property type="entry name" value="WHD_E2F_TDP"/>
    <property type="match status" value="1"/>
</dbReference>
<dbReference type="STRING" id="50429.A0A2B4RKB0"/>
<keyword evidence="2 5" id="KW-0805">Transcription regulation</keyword>
<dbReference type="InterPro" id="IPR015633">
    <property type="entry name" value="E2F"/>
</dbReference>
<evidence type="ECO:0000259" key="7">
    <source>
        <dbReference type="SMART" id="SM01372"/>
    </source>
</evidence>
<dbReference type="Gene3D" id="1.10.10.10">
    <property type="entry name" value="Winged helix-like DNA-binding domain superfamily/Winged helix DNA-binding domain"/>
    <property type="match status" value="1"/>
</dbReference>
<dbReference type="Pfam" id="PF16421">
    <property type="entry name" value="E2F_CC-MB"/>
    <property type="match status" value="1"/>
</dbReference>
<gene>
    <name evidence="8" type="primary">E2F5</name>
    <name evidence="8" type="ORF">AWC38_SpisGene18913</name>
</gene>
<keyword evidence="4 5" id="KW-0804">Transcription</keyword>
<dbReference type="SUPFAM" id="SSF46785">
    <property type="entry name" value="Winged helix' DNA-binding domain"/>
    <property type="match status" value="1"/>
</dbReference>
<evidence type="ECO:0000313" key="9">
    <source>
        <dbReference type="Proteomes" id="UP000225706"/>
    </source>
</evidence>
<dbReference type="GO" id="GO:0090575">
    <property type="term" value="C:RNA polymerase II transcription regulator complex"/>
    <property type="evidence" value="ECO:0007669"/>
    <property type="project" value="TreeGrafter"/>
</dbReference>
<dbReference type="AlphaFoldDB" id="A0A2B4RKB0"/>
<evidence type="ECO:0000256" key="5">
    <source>
        <dbReference type="RuleBase" id="RU003796"/>
    </source>
</evidence>
<keyword evidence="3 5" id="KW-0238">DNA-binding</keyword>
<dbReference type="InterPro" id="IPR036390">
    <property type="entry name" value="WH_DNA-bd_sf"/>
</dbReference>
<feature type="coiled-coil region" evidence="6">
    <location>
        <begin position="85"/>
        <end position="112"/>
    </location>
</feature>
<dbReference type="InterPro" id="IPR037241">
    <property type="entry name" value="E2F-DP_heterodim"/>
</dbReference>
<dbReference type="GO" id="GO:0046983">
    <property type="term" value="F:protein dimerization activity"/>
    <property type="evidence" value="ECO:0007669"/>
    <property type="project" value="InterPro"/>
</dbReference>
<dbReference type="EMBL" id="LSMT01000518">
    <property type="protein sequence ID" value="PFX16797.1"/>
    <property type="molecule type" value="Genomic_DNA"/>
</dbReference>
<accession>A0A2B4RKB0</accession>
<evidence type="ECO:0000256" key="6">
    <source>
        <dbReference type="SAM" id="Coils"/>
    </source>
</evidence>
<reference evidence="9" key="1">
    <citation type="journal article" date="2017" name="bioRxiv">
        <title>Comparative analysis of the genomes of Stylophora pistillata and Acropora digitifera provides evidence for extensive differences between species of corals.</title>
        <authorList>
            <person name="Voolstra C.R."/>
            <person name="Li Y."/>
            <person name="Liew Y.J."/>
            <person name="Baumgarten S."/>
            <person name="Zoccola D."/>
            <person name="Flot J.-F."/>
            <person name="Tambutte S."/>
            <person name="Allemand D."/>
            <person name="Aranda M."/>
        </authorList>
    </citation>
    <scope>NUCLEOTIDE SEQUENCE [LARGE SCALE GENOMIC DNA]</scope>
</reference>
<sequence>MADFGSPGTPSRHEKSLGLLTTKFVSLLQEAKDGVLDLKVAADTLAVRQKRRIYDITNVLEGIGLIEKKSKNSIQWKGAGPGCNTREISDKLVHLKGELERLEDKERELDEQRLWVQQSLKNVSEDPENEQLAYVTYEDVCHSFKGDTLLVVQAPSGTQLEVPIPDTTPSAHQSRKFQIHLKSQSGPIHVLLVNKDAAANNPVVTPVPPPASDVNSNDHAVVKEEPMETNADPKHANDINAKVGAVKTEVLESSRANELKEVANDIIFGNNLRDTSFAEEVMDDFMSAEVYAPLLRLSPPPGEHDYYFNLDDSEGVCDLFDIPNLDMPSPLAGAMAST</sequence>
<keyword evidence="5" id="KW-0539">Nucleus</keyword>
<dbReference type="OrthoDB" id="1743261at2759"/>
<dbReference type="InterPro" id="IPR036388">
    <property type="entry name" value="WH-like_DNA-bd_sf"/>
</dbReference>
<dbReference type="Proteomes" id="UP000225706">
    <property type="component" value="Unassembled WGS sequence"/>
</dbReference>
<dbReference type="SMART" id="SM01372">
    <property type="entry name" value="E2F_TDP"/>
    <property type="match status" value="1"/>
</dbReference>
<keyword evidence="6" id="KW-0175">Coiled coil</keyword>
<dbReference type="CDD" id="cd14660">
    <property type="entry name" value="E2F_DD"/>
    <property type="match status" value="1"/>
</dbReference>
<dbReference type="InterPro" id="IPR003316">
    <property type="entry name" value="E2F_WHTH_DNA-bd_dom"/>
</dbReference>
<dbReference type="GO" id="GO:0000978">
    <property type="term" value="F:RNA polymerase II cis-regulatory region sequence-specific DNA binding"/>
    <property type="evidence" value="ECO:0007669"/>
    <property type="project" value="InterPro"/>
</dbReference>
<dbReference type="FunFam" id="1.10.10.10:FF:000008">
    <property type="entry name" value="E2F transcription factor 1"/>
    <property type="match status" value="1"/>
</dbReference>
<dbReference type="InterPro" id="IPR032198">
    <property type="entry name" value="E2F_CC-MB"/>
</dbReference>
<dbReference type="PANTHER" id="PTHR12081">
    <property type="entry name" value="TRANSCRIPTION FACTOR E2F"/>
    <property type="match status" value="1"/>
</dbReference>
<dbReference type="PANTHER" id="PTHR12081:SF18">
    <property type="entry name" value="TRANSCRIPTION FACTOR E2F2-RELATED"/>
    <property type="match status" value="1"/>
</dbReference>
<proteinExistence type="inferred from homology"/>
<evidence type="ECO:0000256" key="3">
    <source>
        <dbReference type="ARBA" id="ARBA00023125"/>
    </source>
</evidence>
<comment type="caution">
    <text evidence="8">The sequence shown here is derived from an EMBL/GenBank/DDBJ whole genome shotgun (WGS) entry which is preliminary data.</text>
</comment>
<dbReference type="Gene3D" id="6.10.250.540">
    <property type="match status" value="1"/>
</dbReference>
<name>A0A2B4RKB0_STYPI</name>
<organism evidence="8 9">
    <name type="scientific">Stylophora pistillata</name>
    <name type="common">Smooth cauliflower coral</name>
    <dbReference type="NCBI Taxonomy" id="50429"/>
    <lineage>
        <taxon>Eukaryota</taxon>
        <taxon>Metazoa</taxon>
        <taxon>Cnidaria</taxon>
        <taxon>Anthozoa</taxon>
        <taxon>Hexacorallia</taxon>
        <taxon>Scleractinia</taxon>
        <taxon>Astrocoeniina</taxon>
        <taxon>Pocilloporidae</taxon>
        <taxon>Stylophora</taxon>
    </lineage>
</organism>
<keyword evidence="9" id="KW-1185">Reference proteome</keyword>
<evidence type="ECO:0000256" key="4">
    <source>
        <dbReference type="ARBA" id="ARBA00023163"/>
    </source>
</evidence>
<comment type="similarity">
    <text evidence="1 5">Belongs to the E2F/DP family.</text>
</comment>
<evidence type="ECO:0000256" key="2">
    <source>
        <dbReference type="ARBA" id="ARBA00023015"/>
    </source>
</evidence>
<protein>
    <submittedName>
        <fullName evidence="8">Transcription factor E2F5</fullName>
    </submittedName>
</protein>
<dbReference type="GO" id="GO:0000981">
    <property type="term" value="F:DNA-binding transcription factor activity, RNA polymerase II-specific"/>
    <property type="evidence" value="ECO:0007669"/>
    <property type="project" value="TreeGrafter"/>
</dbReference>
<feature type="domain" description="E2F/DP family winged-helix DNA-binding" evidence="7">
    <location>
        <begin position="12"/>
        <end position="78"/>
    </location>
</feature>
<dbReference type="SUPFAM" id="SSF144074">
    <property type="entry name" value="E2F-DP heterodimerization region"/>
    <property type="match status" value="1"/>
</dbReference>
<evidence type="ECO:0000256" key="1">
    <source>
        <dbReference type="ARBA" id="ARBA00010940"/>
    </source>
</evidence>
<evidence type="ECO:0000313" key="8">
    <source>
        <dbReference type="EMBL" id="PFX16797.1"/>
    </source>
</evidence>
<comment type="subcellular location">
    <subcellularLocation>
        <location evidence="5">Nucleus</location>
    </subcellularLocation>
</comment>